<dbReference type="SMART" id="SM01189">
    <property type="entry name" value="ELM2"/>
    <property type="match status" value="1"/>
</dbReference>
<evidence type="ECO:0008006" key="9">
    <source>
        <dbReference type="Google" id="ProtNLM"/>
    </source>
</evidence>
<evidence type="ECO:0000256" key="4">
    <source>
        <dbReference type="ARBA" id="ARBA00023242"/>
    </source>
</evidence>
<dbReference type="PROSITE" id="PS51156">
    <property type="entry name" value="ELM2"/>
    <property type="match status" value="1"/>
</dbReference>
<dbReference type="Gene3D" id="4.10.1240.50">
    <property type="match status" value="1"/>
</dbReference>
<dbReference type="PANTHER" id="PTHR13859:SF12">
    <property type="entry name" value="ARGININE-GLUTAMIC ACID DIPEPTIDE REPEATS PROTEIN"/>
    <property type="match status" value="1"/>
</dbReference>
<dbReference type="Ensembl" id="ENSSSCT00015048232.1">
    <property type="protein sequence ID" value="ENSSSCP00015019158.1"/>
    <property type="gene ID" value="ENSSSCG00015036142.1"/>
</dbReference>
<evidence type="ECO:0000313" key="8">
    <source>
        <dbReference type="Proteomes" id="UP000694726"/>
    </source>
</evidence>
<evidence type="ECO:0000313" key="7">
    <source>
        <dbReference type="Ensembl" id="ENSSSCP00015019158.1"/>
    </source>
</evidence>
<dbReference type="GO" id="GO:0005634">
    <property type="term" value="C:nucleus"/>
    <property type="evidence" value="ECO:0007669"/>
    <property type="project" value="UniProtKB-SubCell"/>
</dbReference>
<evidence type="ECO:0000259" key="5">
    <source>
        <dbReference type="PROSITE" id="PS51038"/>
    </source>
</evidence>
<keyword evidence="2" id="KW-0805">Transcription regulation</keyword>
<feature type="domain" description="ELM2" evidence="6">
    <location>
        <begin position="210"/>
        <end position="294"/>
    </location>
</feature>
<dbReference type="InterPro" id="IPR043151">
    <property type="entry name" value="BAH_sf"/>
</dbReference>
<protein>
    <recommendedName>
        <fullName evidence="9">BAH domain-containing protein</fullName>
    </recommendedName>
</protein>
<keyword evidence="4" id="KW-0539">Nucleus</keyword>
<evidence type="ECO:0000256" key="1">
    <source>
        <dbReference type="ARBA" id="ARBA00004123"/>
    </source>
</evidence>
<dbReference type="PANTHER" id="PTHR13859">
    <property type="entry name" value="ATROPHIN-RELATED"/>
    <property type="match status" value="1"/>
</dbReference>
<comment type="subcellular location">
    <subcellularLocation>
        <location evidence="1">Nucleus</location>
    </subcellularLocation>
</comment>
<dbReference type="FunFam" id="2.30.30.490:FF:000045">
    <property type="entry name" value="Predicted protein"/>
    <property type="match status" value="1"/>
</dbReference>
<sequence length="355" mass="39742">NNNSSFAKFFKLPESAQKEPKSKCHCFKISFSFKDCVYIESRRPNTPYFICSIQDFKLVHNSQACCRSPTPALCDPPACSLPVASQPPQHLSEAGRGPVGSKRDHLLMNVKWYYRQSEVPDSVYQHLVQDRHNENDSGRELVITDPVIKNRELFISDYVDTYHAAALRGKCNISHFSDIFAAREFKARVDSFFYILGYNPETRRLNSTQGEIRVGPSHQAKLPDLQPFPSPDGDTVTQHEELVWMPGVNDCDLLMYLRAARSMAAFAGMCDGGSTEDGCVAASRDDTTLNALNTVSLLTLPWVGRSFFFARAGRREFVLIREPSPTLGGLISASQPYPPKKEGSIIISTMWMQGS</sequence>
<accession>A0A8D0NHA9</accession>
<dbReference type="PROSITE" id="PS51038">
    <property type="entry name" value="BAH"/>
    <property type="match status" value="1"/>
</dbReference>
<dbReference type="Pfam" id="PF01426">
    <property type="entry name" value="BAH"/>
    <property type="match status" value="1"/>
</dbReference>
<dbReference type="InterPro" id="IPR000949">
    <property type="entry name" value="ELM2_dom"/>
</dbReference>
<dbReference type="Gene3D" id="2.30.30.490">
    <property type="match status" value="1"/>
</dbReference>
<evidence type="ECO:0000256" key="2">
    <source>
        <dbReference type="ARBA" id="ARBA00023015"/>
    </source>
</evidence>
<dbReference type="CDD" id="cd04709">
    <property type="entry name" value="BAH_MTA"/>
    <property type="match status" value="1"/>
</dbReference>
<dbReference type="GO" id="GO:0003682">
    <property type="term" value="F:chromatin binding"/>
    <property type="evidence" value="ECO:0007669"/>
    <property type="project" value="InterPro"/>
</dbReference>
<dbReference type="FunFam" id="4.10.1240.50:FF:000003">
    <property type="entry name" value="Arginine-glutamic acid dipeptide (RE) repeats a"/>
    <property type="match status" value="1"/>
</dbReference>
<dbReference type="SMART" id="SM00439">
    <property type="entry name" value="BAH"/>
    <property type="match status" value="1"/>
</dbReference>
<dbReference type="InterPro" id="IPR001025">
    <property type="entry name" value="BAH_dom"/>
</dbReference>
<reference evidence="7" key="1">
    <citation type="submission" date="2025-08" db="UniProtKB">
        <authorList>
            <consortium name="Ensembl"/>
        </authorList>
    </citation>
    <scope>IDENTIFICATION</scope>
</reference>
<dbReference type="Proteomes" id="UP000694726">
    <property type="component" value="Unplaced"/>
</dbReference>
<name>A0A8D0NHA9_PIG</name>
<evidence type="ECO:0000259" key="6">
    <source>
        <dbReference type="PROSITE" id="PS51156"/>
    </source>
</evidence>
<feature type="domain" description="BAH" evidence="5">
    <location>
        <begin position="29"/>
        <end position="209"/>
    </location>
</feature>
<organism evidence="7 8">
    <name type="scientific">Sus scrofa</name>
    <name type="common">Pig</name>
    <dbReference type="NCBI Taxonomy" id="9823"/>
    <lineage>
        <taxon>Eukaryota</taxon>
        <taxon>Metazoa</taxon>
        <taxon>Chordata</taxon>
        <taxon>Craniata</taxon>
        <taxon>Vertebrata</taxon>
        <taxon>Euteleostomi</taxon>
        <taxon>Mammalia</taxon>
        <taxon>Eutheria</taxon>
        <taxon>Laurasiatheria</taxon>
        <taxon>Artiodactyla</taxon>
        <taxon>Suina</taxon>
        <taxon>Suidae</taxon>
        <taxon>Sus</taxon>
    </lineage>
</organism>
<proteinExistence type="predicted"/>
<keyword evidence="3" id="KW-0804">Transcription</keyword>
<evidence type="ECO:0000256" key="3">
    <source>
        <dbReference type="ARBA" id="ARBA00023163"/>
    </source>
</evidence>
<dbReference type="AlphaFoldDB" id="A0A8D0NHA9"/>
<dbReference type="Pfam" id="PF01448">
    <property type="entry name" value="ELM2"/>
    <property type="match status" value="1"/>
</dbReference>